<sequence length="130" mass="15226">MQNNSYFIFLERAFIQNTSKYFQKSNILFKSLIVKSNIQINLINHQLYILILKKKSRVLVKVRVSILEKISQANITLMKYNTNLAMKKSLIYGKTHFQNAQIGTIIQKYQNPDQKQVPNSIAEFTIKRSN</sequence>
<dbReference type="RefSeq" id="XP_012655607.1">
    <property type="nucleotide sequence ID" value="XM_012800153.1"/>
</dbReference>
<gene>
    <name evidence="1" type="ORF">TTHERM_000300259</name>
</gene>
<dbReference type="InParanoid" id="W7X695"/>
<name>W7X695_TETTS</name>
<dbReference type="KEGG" id="tet:TTHERM_000300259"/>
<keyword evidence="2" id="KW-1185">Reference proteome</keyword>
<proteinExistence type="predicted"/>
<evidence type="ECO:0000313" key="1">
    <source>
        <dbReference type="EMBL" id="EWS71863.1"/>
    </source>
</evidence>
<organism evidence="1 2">
    <name type="scientific">Tetrahymena thermophila (strain SB210)</name>
    <dbReference type="NCBI Taxonomy" id="312017"/>
    <lineage>
        <taxon>Eukaryota</taxon>
        <taxon>Sar</taxon>
        <taxon>Alveolata</taxon>
        <taxon>Ciliophora</taxon>
        <taxon>Intramacronucleata</taxon>
        <taxon>Oligohymenophorea</taxon>
        <taxon>Hymenostomatida</taxon>
        <taxon>Tetrahymenina</taxon>
        <taxon>Tetrahymenidae</taxon>
        <taxon>Tetrahymena</taxon>
    </lineage>
</organism>
<dbReference type="Proteomes" id="UP000009168">
    <property type="component" value="Unassembled WGS sequence"/>
</dbReference>
<dbReference type="AlphaFoldDB" id="W7X695"/>
<accession>W7X695</accession>
<dbReference type="EMBL" id="GG662449">
    <property type="protein sequence ID" value="EWS71863.1"/>
    <property type="molecule type" value="Genomic_DNA"/>
</dbReference>
<protein>
    <submittedName>
        <fullName evidence="1">Uncharacterized protein</fullName>
    </submittedName>
</protein>
<reference evidence="2" key="1">
    <citation type="journal article" date="2006" name="PLoS Biol.">
        <title>Macronuclear genome sequence of the ciliate Tetrahymena thermophila, a model eukaryote.</title>
        <authorList>
            <person name="Eisen J.A."/>
            <person name="Coyne R.S."/>
            <person name="Wu M."/>
            <person name="Wu D."/>
            <person name="Thiagarajan M."/>
            <person name="Wortman J.R."/>
            <person name="Badger J.H."/>
            <person name="Ren Q."/>
            <person name="Amedeo P."/>
            <person name="Jones K.M."/>
            <person name="Tallon L.J."/>
            <person name="Delcher A.L."/>
            <person name="Salzberg S.L."/>
            <person name="Silva J.C."/>
            <person name="Haas B.J."/>
            <person name="Majoros W.H."/>
            <person name="Farzad M."/>
            <person name="Carlton J.M."/>
            <person name="Smith R.K. Jr."/>
            <person name="Garg J."/>
            <person name="Pearlman R.E."/>
            <person name="Karrer K.M."/>
            <person name="Sun L."/>
            <person name="Manning G."/>
            <person name="Elde N.C."/>
            <person name="Turkewitz A.P."/>
            <person name="Asai D.J."/>
            <person name="Wilkes D.E."/>
            <person name="Wang Y."/>
            <person name="Cai H."/>
            <person name="Collins K."/>
            <person name="Stewart B.A."/>
            <person name="Lee S.R."/>
            <person name="Wilamowska K."/>
            <person name="Weinberg Z."/>
            <person name="Ruzzo W.L."/>
            <person name="Wloga D."/>
            <person name="Gaertig J."/>
            <person name="Frankel J."/>
            <person name="Tsao C.-C."/>
            <person name="Gorovsky M.A."/>
            <person name="Keeling P.J."/>
            <person name="Waller R.F."/>
            <person name="Patron N.J."/>
            <person name="Cherry J.M."/>
            <person name="Stover N.A."/>
            <person name="Krieger C.J."/>
            <person name="del Toro C."/>
            <person name="Ryder H.F."/>
            <person name="Williamson S.C."/>
            <person name="Barbeau R.A."/>
            <person name="Hamilton E.P."/>
            <person name="Orias E."/>
        </authorList>
    </citation>
    <scope>NUCLEOTIDE SEQUENCE [LARGE SCALE GENOMIC DNA]</scope>
    <source>
        <strain evidence="2">SB210</strain>
    </source>
</reference>
<evidence type="ECO:0000313" key="2">
    <source>
        <dbReference type="Proteomes" id="UP000009168"/>
    </source>
</evidence>
<dbReference type="GeneID" id="24438286"/>